<dbReference type="GO" id="GO:0006284">
    <property type="term" value="P:base-excision repair"/>
    <property type="evidence" value="ECO:0007669"/>
    <property type="project" value="TreeGrafter"/>
</dbReference>
<feature type="binding site" evidence="9">
    <location>
        <position position="182"/>
    </location>
    <ligand>
        <name>Mg(2+)</name>
        <dbReference type="ChEBI" id="CHEBI:18420"/>
        <label>1</label>
    </ligand>
</feature>
<evidence type="ECO:0000256" key="6">
    <source>
        <dbReference type="ARBA" id="ARBA00022801"/>
    </source>
</evidence>
<feature type="binding site" evidence="9">
    <location>
        <position position="183"/>
    </location>
    <ligand>
        <name>Mg(2+)</name>
        <dbReference type="ChEBI" id="CHEBI:18420"/>
        <label>1</label>
    </ligand>
</feature>
<evidence type="ECO:0000256" key="2">
    <source>
        <dbReference type="ARBA" id="ARBA00001936"/>
    </source>
</evidence>
<keyword evidence="5 9" id="KW-0479">Metal-binding</keyword>
<evidence type="ECO:0000313" key="13">
    <source>
        <dbReference type="EMBL" id="KAF7636135.1"/>
    </source>
</evidence>
<dbReference type="Gene3D" id="3.60.10.10">
    <property type="entry name" value="Endonuclease/exonuclease/phosphatase"/>
    <property type="match status" value="1"/>
</dbReference>
<evidence type="ECO:0000256" key="8">
    <source>
        <dbReference type="PIRSR" id="PIRSR604808-1"/>
    </source>
</evidence>
<dbReference type="GO" id="GO:0008081">
    <property type="term" value="F:phosphoric diester hydrolase activity"/>
    <property type="evidence" value="ECO:0007669"/>
    <property type="project" value="TreeGrafter"/>
</dbReference>
<organism evidence="13 14">
    <name type="scientific">Meloidogyne graminicola</name>
    <dbReference type="NCBI Taxonomy" id="189291"/>
    <lineage>
        <taxon>Eukaryota</taxon>
        <taxon>Metazoa</taxon>
        <taxon>Ecdysozoa</taxon>
        <taxon>Nematoda</taxon>
        <taxon>Chromadorea</taxon>
        <taxon>Rhabditida</taxon>
        <taxon>Tylenchina</taxon>
        <taxon>Tylenchomorpha</taxon>
        <taxon>Tylenchoidea</taxon>
        <taxon>Meloidogynidae</taxon>
        <taxon>Meloidogyninae</taxon>
        <taxon>Meloidogyne</taxon>
    </lineage>
</organism>
<feature type="active site" description="Proton donor/acceptor" evidence="8">
    <location>
        <position position="80"/>
    </location>
</feature>
<dbReference type="OrthoDB" id="498125at2759"/>
<evidence type="ECO:0000256" key="3">
    <source>
        <dbReference type="ARBA" id="ARBA00007092"/>
    </source>
</evidence>
<feature type="site" description="Important for catalytic activity" evidence="10">
    <location>
        <position position="153"/>
    </location>
</feature>
<dbReference type="GO" id="GO:0005634">
    <property type="term" value="C:nucleus"/>
    <property type="evidence" value="ECO:0007669"/>
    <property type="project" value="TreeGrafter"/>
</dbReference>
<dbReference type="PROSITE" id="PS51435">
    <property type="entry name" value="AP_NUCLEASE_F1_4"/>
    <property type="match status" value="1"/>
</dbReference>
<evidence type="ECO:0000259" key="12">
    <source>
        <dbReference type="Pfam" id="PF03372"/>
    </source>
</evidence>
<feature type="site" description="Transition state stabilizer" evidence="10">
    <location>
        <position position="82"/>
    </location>
</feature>
<dbReference type="PROSITE" id="PS00728">
    <property type="entry name" value="AP_NUCLEASE_F1_3"/>
    <property type="match status" value="1"/>
</dbReference>
<dbReference type="GO" id="GO:0003906">
    <property type="term" value="F:DNA-(apurinic or apyrimidinic site) endonuclease activity"/>
    <property type="evidence" value="ECO:0007669"/>
    <property type="project" value="TreeGrafter"/>
</dbReference>
<keyword evidence="11" id="KW-0227">DNA damage</keyword>
<comment type="caution">
    <text evidence="13">The sequence shown here is derived from an EMBL/GenBank/DDBJ whole genome shotgun (WGS) entry which is preliminary data.</text>
</comment>
<feature type="binding site" evidence="9">
    <location>
        <position position="82"/>
    </location>
    <ligand>
        <name>Mg(2+)</name>
        <dbReference type="ChEBI" id="CHEBI:18420"/>
        <label>1</label>
    </ligand>
</feature>
<dbReference type="InterPro" id="IPR036691">
    <property type="entry name" value="Endo/exonu/phosph_ase_sf"/>
</dbReference>
<sequence>MLAKEMPIKVELLLVLEIKNLTKFGRYIEAEFSKFFFISIYVPNSGAQLVNLSARGRWDLMLLKRLTSLDKRKPVIIAGDMNVAHQEIDLKNPDTNRNKTAGFTDQEREAFTRLLEAGFVDVWRSRNPDVTEAYTYWSYIGNRRAKNIGWRLDYFVVSERLLEKVIECEIHSEITGSQHGSDHCPLSMTIDI</sequence>
<keyword evidence="6" id="KW-0378">Hydrolase</keyword>
<evidence type="ECO:0000256" key="5">
    <source>
        <dbReference type="ARBA" id="ARBA00022723"/>
    </source>
</evidence>
<dbReference type="InterPro" id="IPR020848">
    <property type="entry name" value="AP_endonuclease_F1_CS"/>
</dbReference>
<dbReference type="AlphaFoldDB" id="A0A8S9ZSG5"/>
<feature type="active site" description="Proton acceptor" evidence="8">
    <location>
        <position position="183"/>
    </location>
</feature>
<protein>
    <recommendedName>
        <fullName evidence="4">exodeoxyribonuclease III</fullName>
        <ecNumber evidence="4">3.1.11.2</ecNumber>
    </recommendedName>
</protein>
<keyword evidence="14" id="KW-1185">Reference proteome</keyword>
<comment type="cofactor">
    <cofactor evidence="2">
        <name>Mn(2+)</name>
        <dbReference type="ChEBI" id="CHEBI:29035"/>
    </cofactor>
</comment>
<feature type="domain" description="Endonuclease/exonuclease/phosphatase" evidence="12">
    <location>
        <begin position="43"/>
        <end position="183"/>
    </location>
</feature>
<evidence type="ECO:0000313" key="14">
    <source>
        <dbReference type="Proteomes" id="UP000605970"/>
    </source>
</evidence>
<evidence type="ECO:0000256" key="9">
    <source>
        <dbReference type="PIRSR" id="PIRSR604808-2"/>
    </source>
</evidence>
<evidence type="ECO:0000256" key="10">
    <source>
        <dbReference type="PIRSR" id="PIRSR604808-3"/>
    </source>
</evidence>
<accession>A0A8S9ZSG5</accession>
<feature type="active site" evidence="8">
    <location>
        <position position="41"/>
    </location>
</feature>
<dbReference type="InterPro" id="IPR004808">
    <property type="entry name" value="AP_endonuc_1"/>
</dbReference>
<feature type="site" description="Interaction with DNA substrate" evidence="10">
    <location>
        <position position="183"/>
    </location>
</feature>
<dbReference type="SUPFAM" id="SSF56219">
    <property type="entry name" value="DNase I-like"/>
    <property type="match status" value="1"/>
</dbReference>
<dbReference type="PANTHER" id="PTHR22748">
    <property type="entry name" value="AP ENDONUCLEASE"/>
    <property type="match status" value="1"/>
</dbReference>
<evidence type="ECO:0000256" key="1">
    <source>
        <dbReference type="ARBA" id="ARBA00000493"/>
    </source>
</evidence>
<comment type="cofactor">
    <cofactor evidence="9 11">
        <name>Mg(2+)</name>
        <dbReference type="ChEBI" id="CHEBI:18420"/>
    </cofactor>
    <cofactor evidence="9 11">
        <name>Mn(2+)</name>
        <dbReference type="ChEBI" id="CHEBI:29035"/>
    </cofactor>
    <text evidence="9 11">Probably binds two magnesium or manganese ions per subunit.</text>
</comment>
<dbReference type="GO" id="GO:0003677">
    <property type="term" value="F:DNA binding"/>
    <property type="evidence" value="ECO:0007669"/>
    <property type="project" value="InterPro"/>
</dbReference>
<keyword evidence="7 9" id="KW-0460">Magnesium</keyword>
<dbReference type="GO" id="GO:0008311">
    <property type="term" value="F:double-stranded DNA 3'-5' DNA exonuclease activity"/>
    <property type="evidence" value="ECO:0007669"/>
    <property type="project" value="UniProtKB-EC"/>
</dbReference>
<keyword evidence="9" id="KW-0464">Manganese</keyword>
<dbReference type="CDD" id="cd09087">
    <property type="entry name" value="Ape1-like_AP-endo"/>
    <property type="match status" value="1"/>
</dbReference>
<dbReference type="Pfam" id="PF03372">
    <property type="entry name" value="Exo_endo_phos"/>
    <property type="match status" value="1"/>
</dbReference>
<name>A0A8S9ZSG5_9BILA</name>
<dbReference type="PANTHER" id="PTHR22748:SF6">
    <property type="entry name" value="DNA-(APURINIC OR APYRIMIDINIC SITE) ENDONUCLEASE"/>
    <property type="match status" value="1"/>
</dbReference>
<comment type="similarity">
    <text evidence="3 11">Belongs to the DNA repair enzymes AP/ExoA family.</text>
</comment>
<comment type="catalytic activity">
    <reaction evidence="1">
        <text>Exonucleolytic cleavage in the 3'- to 5'-direction to yield nucleoside 5'-phosphates.</text>
        <dbReference type="EC" id="3.1.11.2"/>
    </reaction>
</comment>
<evidence type="ECO:0000256" key="11">
    <source>
        <dbReference type="RuleBase" id="RU362131"/>
    </source>
</evidence>
<dbReference type="EMBL" id="JABEBT010000033">
    <property type="protein sequence ID" value="KAF7636135.1"/>
    <property type="molecule type" value="Genomic_DNA"/>
</dbReference>
<evidence type="ECO:0000256" key="4">
    <source>
        <dbReference type="ARBA" id="ARBA00012115"/>
    </source>
</evidence>
<dbReference type="GO" id="GO:0016829">
    <property type="term" value="F:lyase activity"/>
    <property type="evidence" value="ECO:0007669"/>
    <property type="project" value="UniProtKB-KW"/>
</dbReference>
<reference evidence="13" key="1">
    <citation type="journal article" date="2020" name="Ecol. Evol.">
        <title>Genome structure and content of the rice root-knot nematode (Meloidogyne graminicola).</title>
        <authorList>
            <person name="Phan N.T."/>
            <person name="Danchin E.G.J."/>
            <person name="Klopp C."/>
            <person name="Perfus-Barbeoch L."/>
            <person name="Kozlowski D.K."/>
            <person name="Koutsovoulos G.D."/>
            <person name="Lopez-Roques C."/>
            <person name="Bouchez O."/>
            <person name="Zahm M."/>
            <person name="Besnard G."/>
            <person name="Bellafiore S."/>
        </authorList>
    </citation>
    <scope>NUCLEOTIDE SEQUENCE</scope>
    <source>
        <strain evidence="13">VN-18</strain>
    </source>
</reference>
<dbReference type="Proteomes" id="UP000605970">
    <property type="component" value="Unassembled WGS sequence"/>
</dbReference>
<feature type="binding site" evidence="9">
    <location>
        <position position="80"/>
    </location>
    <ligand>
        <name>Mg(2+)</name>
        <dbReference type="ChEBI" id="CHEBI:18420"/>
        <label>1</label>
    </ligand>
</feature>
<dbReference type="EC" id="3.1.11.2" evidence="4"/>
<gene>
    <name evidence="13" type="ORF">Mgra_00004394</name>
</gene>
<proteinExistence type="inferred from homology"/>
<evidence type="ECO:0000256" key="7">
    <source>
        <dbReference type="ARBA" id="ARBA00022842"/>
    </source>
</evidence>
<dbReference type="NCBIfam" id="TIGR00633">
    <property type="entry name" value="xth"/>
    <property type="match status" value="1"/>
</dbReference>
<keyword evidence="13" id="KW-0456">Lyase</keyword>
<dbReference type="InterPro" id="IPR005135">
    <property type="entry name" value="Endo/exonuclease/phosphatase"/>
</dbReference>
<keyword evidence="11" id="KW-0234">DNA repair</keyword>
<dbReference type="GO" id="GO:0046872">
    <property type="term" value="F:metal ion binding"/>
    <property type="evidence" value="ECO:0007669"/>
    <property type="project" value="UniProtKB-KW"/>
</dbReference>